<dbReference type="SUPFAM" id="SSF46785">
    <property type="entry name" value="Winged helix' DNA-binding domain"/>
    <property type="match status" value="1"/>
</dbReference>
<dbReference type="CDD" id="cd00090">
    <property type="entry name" value="HTH_ARSR"/>
    <property type="match status" value="1"/>
</dbReference>
<dbReference type="PANTHER" id="PTHR33154">
    <property type="entry name" value="TRANSCRIPTIONAL REGULATOR, ARSR FAMILY"/>
    <property type="match status" value="1"/>
</dbReference>
<dbReference type="SMART" id="SM00418">
    <property type="entry name" value="HTH_ARSR"/>
    <property type="match status" value="1"/>
</dbReference>
<keyword evidence="1" id="KW-0805">Transcription regulation</keyword>
<dbReference type="STRING" id="1423788.FC78_GL002073"/>
<dbReference type="OrthoDB" id="9794330at2"/>
<organism evidence="5 6">
    <name type="scientific">Companilactobacillus bobalius DSM 19674</name>
    <dbReference type="NCBI Taxonomy" id="1423788"/>
    <lineage>
        <taxon>Bacteria</taxon>
        <taxon>Bacillati</taxon>
        <taxon>Bacillota</taxon>
        <taxon>Bacilli</taxon>
        <taxon>Lactobacillales</taxon>
        <taxon>Lactobacillaceae</taxon>
        <taxon>Companilactobacillus</taxon>
        <taxon>Companilactobacillus bobalius</taxon>
    </lineage>
</organism>
<dbReference type="EMBL" id="AZDY01000037">
    <property type="protein sequence ID" value="KRK83263.1"/>
    <property type="molecule type" value="Genomic_DNA"/>
</dbReference>
<evidence type="ECO:0000259" key="4">
    <source>
        <dbReference type="PROSITE" id="PS50987"/>
    </source>
</evidence>
<dbReference type="AlphaFoldDB" id="A0A0R1KIR8"/>
<dbReference type="InterPro" id="IPR011991">
    <property type="entry name" value="ArsR-like_HTH"/>
</dbReference>
<proteinExistence type="predicted"/>
<accession>A0A0R1KIR8</accession>
<comment type="caution">
    <text evidence="5">The sequence shown here is derived from an EMBL/GenBank/DDBJ whole genome shotgun (WGS) entry which is preliminary data.</text>
</comment>
<dbReference type="PATRIC" id="fig|1423788.3.peg.2139"/>
<dbReference type="Proteomes" id="UP000051515">
    <property type="component" value="Unassembled WGS sequence"/>
</dbReference>
<dbReference type="PANTHER" id="PTHR33154:SF25">
    <property type="entry name" value="LMO0101 PROTEIN"/>
    <property type="match status" value="1"/>
</dbReference>
<dbReference type="PRINTS" id="PR00778">
    <property type="entry name" value="HTHARSR"/>
</dbReference>
<dbReference type="Gene3D" id="1.10.10.10">
    <property type="entry name" value="Winged helix-like DNA-binding domain superfamily/Winged helix DNA-binding domain"/>
    <property type="match status" value="1"/>
</dbReference>
<evidence type="ECO:0000256" key="1">
    <source>
        <dbReference type="ARBA" id="ARBA00023015"/>
    </source>
</evidence>
<keyword evidence="2" id="KW-0238">DNA-binding</keyword>
<dbReference type="InterPro" id="IPR036388">
    <property type="entry name" value="WH-like_DNA-bd_sf"/>
</dbReference>
<evidence type="ECO:0000256" key="2">
    <source>
        <dbReference type="ARBA" id="ARBA00023125"/>
    </source>
</evidence>
<dbReference type="NCBIfam" id="NF033788">
    <property type="entry name" value="HTH_metalloreg"/>
    <property type="match status" value="1"/>
</dbReference>
<dbReference type="GO" id="GO:0003700">
    <property type="term" value="F:DNA-binding transcription factor activity"/>
    <property type="evidence" value="ECO:0007669"/>
    <property type="project" value="InterPro"/>
</dbReference>
<protein>
    <submittedName>
        <fullName evidence="5">Transcription regulator</fullName>
    </submittedName>
</protein>
<evidence type="ECO:0000313" key="6">
    <source>
        <dbReference type="Proteomes" id="UP000051515"/>
    </source>
</evidence>
<reference evidence="5 6" key="1">
    <citation type="journal article" date="2015" name="Genome Announc.">
        <title>Expanding the biotechnology potential of lactobacilli through comparative genomics of 213 strains and associated genera.</title>
        <authorList>
            <person name="Sun Z."/>
            <person name="Harris H.M."/>
            <person name="McCann A."/>
            <person name="Guo C."/>
            <person name="Argimon S."/>
            <person name="Zhang W."/>
            <person name="Yang X."/>
            <person name="Jeffery I.B."/>
            <person name="Cooney J.C."/>
            <person name="Kagawa T.F."/>
            <person name="Liu W."/>
            <person name="Song Y."/>
            <person name="Salvetti E."/>
            <person name="Wrobel A."/>
            <person name="Rasinkangas P."/>
            <person name="Parkhill J."/>
            <person name="Rea M.C."/>
            <person name="O'Sullivan O."/>
            <person name="Ritari J."/>
            <person name="Douillard F.P."/>
            <person name="Paul Ross R."/>
            <person name="Yang R."/>
            <person name="Briner A.E."/>
            <person name="Felis G.E."/>
            <person name="de Vos W.M."/>
            <person name="Barrangou R."/>
            <person name="Klaenhammer T.R."/>
            <person name="Caufield P.W."/>
            <person name="Cui Y."/>
            <person name="Zhang H."/>
            <person name="O'Toole P.W."/>
        </authorList>
    </citation>
    <scope>NUCLEOTIDE SEQUENCE [LARGE SCALE GENOMIC DNA]</scope>
    <source>
        <strain evidence="5 6">DSM 19674</strain>
    </source>
</reference>
<dbReference type="Pfam" id="PF12840">
    <property type="entry name" value="HTH_20"/>
    <property type="match status" value="1"/>
</dbReference>
<name>A0A0R1KIR8_9LACO</name>
<dbReference type="InterPro" id="IPR001845">
    <property type="entry name" value="HTH_ArsR_DNA-bd_dom"/>
</dbReference>
<dbReference type="PROSITE" id="PS50987">
    <property type="entry name" value="HTH_ARSR_2"/>
    <property type="match status" value="1"/>
</dbReference>
<dbReference type="GO" id="GO:0003677">
    <property type="term" value="F:DNA binding"/>
    <property type="evidence" value="ECO:0007669"/>
    <property type="project" value="UniProtKB-KW"/>
</dbReference>
<dbReference type="RefSeq" id="WP_056952702.1">
    <property type="nucleotide sequence ID" value="NZ_AZDY01000037.1"/>
</dbReference>
<gene>
    <name evidence="5" type="ORF">FC78_GL002073</name>
</gene>
<sequence>MVNTKLKNQIDDRQIQIFKALADPIRLEIIEYLKHTDHEIACGEVGRAVDISKTSGSYHFKLLESAGLINTRREAREKYVTLNKSTFDKYVTDFYRNI</sequence>
<keyword evidence="3" id="KW-0804">Transcription</keyword>
<feature type="domain" description="HTH arsR-type" evidence="4">
    <location>
        <begin position="6"/>
        <end position="98"/>
    </location>
</feature>
<evidence type="ECO:0000256" key="3">
    <source>
        <dbReference type="ARBA" id="ARBA00023163"/>
    </source>
</evidence>
<keyword evidence="6" id="KW-1185">Reference proteome</keyword>
<evidence type="ECO:0000313" key="5">
    <source>
        <dbReference type="EMBL" id="KRK83263.1"/>
    </source>
</evidence>
<dbReference type="InterPro" id="IPR036390">
    <property type="entry name" value="WH_DNA-bd_sf"/>
</dbReference>
<dbReference type="InterPro" id="IPR051081">
    <property type="entry name" value="HTH_MetalResp_TranReg"/>
</dbReference>